<evidence type="ECO:0000313" key="2">
    <source>
        <dbReference type="EMBL" id="KKN92904.1"/>
    </source>
</evidence>
<dbReference type="SUPFAM" id="SSF53850">
    <property type="entry name" value="Periplasmic binding protein-like II"/>
    <property type="match status" value="1"/>
</dbReference>
<dbReference type="Pfam" id="PF13343">
    <property type="entry name" value="SBP_bac_6"/>
    <property type="match status" value="1"/>
</dbReference>
<dbReference type="PROSITE" id="PS51257">
    <property type="entry name" value="PROKAR_LIPOPROTEIN"/>
    <property type="match status" value="1"/>
</dbReference>
<dbReference type="Gene3D" id="3.40.190.10">
    <property type="entry name" value="Periplasmic binding protein-like II"/>
    <property type="match status" value="2"/>
</dbReference>
<dbReference type="PANTHER" id="PTHR30006:SF24">
    <property type="entry name" value="SLL0237 PROTEIN"/>
    <property type="match status" value="1"/>
</dbReference>
<protein>
    <recommendedName>
        <fullName evidence="3">Phosphoglycerate transport regulatory protein PgtC</fullName>
    </recommendedName>
</protein>
<comment type="caution">
    <text evidence="2">The sequence shown here is derived from an EMBL/GenBank/DDBJ whole genome shotgun (WGS) entry which is preliminary data.</text>
</comment>
<evidence type="ECO:0008006" key="3">
    <source>
        <dbReference type="Google" id="ProtNLM"/>
    </source>
</evidence>
<dbReference type="AlphaFoldDB" id="A0A0F9UML2"/>
<organism evidence="2">
    <name type="scientific">marine sediment metagenome</name>
    <dbReference type="NCBI Taxonomy" id="412755"/>
    <lineage>
        <taxon>unclassified sequences</taxon>
        <taxon>metagenomes</taxon>
        <taxon>ecological metagenomes</taxon>
    </lineage>
</organism>
<evidence type="ECO:0000256" key="1">
    <source>
        <dbReference type="ARBA" id="ARBA00022729"/>
    </source>
</evidence>
<proteinExistence type="predicted"/>
<dbReference type="PANTHER" id="PTHR30006">
    <property type="entry name" value="THIAMINE-BINDING PERIPLASMIC PROTEIN-RELATED"/>
    <property type="match status" value="1"/>
</dbReference>
<sequence length="477" mass="51582">MNSMQRNRGRSILVLAALVIALATGSAGCAGSAQTPDDPRRSGVDEQVRRKWGKGLADLPTLKLLAISPHNKNITDEYEWAFSLYHAVTFGQTVDIEWHDVGGGGSAILSYLRNVYAGGQDSSGIDIVWGGGEHMFQRMAGEGVLEPMDLSPEVLAAIPEMFGGVTMRDPGRLWCGSAVSGFGFLYNRPVLAALGVAEPTSWDDLTADKMFGQICLADPTQSGSAAAAYEMIVQSAPDWPTGWAKLLGVLSNAWRFEGSAGAAAKAPALGTAPVATCIDFYGANVAAEAPDMLVYVSPKGQTAFTPDPIGILKGAPNRQLAQRFVDFVLSAKGQALLALKIGERDGPVRTPLGRQPIRRDVYGLYAEGMSPWVVNPYEAGNEMTLDIDVRRIRYAVLKQLVRAAAVDNLADMKAARRVLIRTADPARLAEFNRLPDDVDTVADIAEIARRLKDPTEAERIVSTWRRFFRDKYRGIAE</sequence>
<gene>
    <name evidence="2" type="ORF">LCGC14_0204330</name>
</gene>
<dbReference type="EMBL" id="LAZR01000091">
    <property type="protein sequence ID" value="KKN92904.1"/>
    <property type="molecule type" value="Genomic_DNA"/>
</dbReference>
<keyword evidence="1" id="KW-0732">Signal</keyword>
<accession>A0A0F9UML2</accession>
<name>A0A0F9UML2_9ZZZZ</name>
<reference evidence="2" key="1">
    <citation type="journal article" date="2015" name="Nature">
        <title>Complex archaea that bridge the gap between prokaryotes and eukaryotes.</title>
        <authorList>
            <person name="Spang A."/>
            <person name="Saw J.H."/>
            <person name="Jorgensen S.L."/>
            <person name="Zaremba-Niedzwiedzka K."/>
            <person name="Martijn J."/>
            <person name="Lind A.E."/>
            <person name="van Eijk R."/>
            <person name="Schleper C."/>
            <person name="Guy L."/>
            <person name="Ettema T.J."/>
        </authorList>
    </citation>
    <scope>NUCLEOTIDE SEQUENCE</scope>
</reference>